<name>A0ABW9MWG8_9FIRM</name>
<gene>
    <name evidence="2" type="ORF">ACCQ40_04825</name>
</gene>
<evidence type="ECO:0000313" key="3">
    <source>
        <dbReference type="Proteomes" id="UP001638015"/>
    </source>
</evidence>
<proteinExistence type="predicted"/>
<dbReference type="EMBL" id="JBGMEH010000006">
    <property type="protein sequence ID" value="MFO3716110.1"/>
    <property type="molecule type" value="Genomic_DNA"/>
</dbReference>
<accession>A0ABW9MWG8</accession>
<evidence type="ECO:0000313" key="2">
    <source>
        <dbReference type="EMBL" id="MFO3716110.1"/>
    </source>
</evidence>
<dbReference type="Proteomes" id="UP001638015">
    <property type="component" value="Unassembled WGS sequence"/>
</dbReference>
<keyword evidence="3" id="KW-1185">Reference proteome</keyword>
<sequence>MTENKTSDAQIKASKKRNTKNPEIVKKSRYKSSTKIYIRDWADEEDLKQIEEWIRQRRINK</sequence>
<organism evidence="2 3">
    <name type="scientific">Anaerococcus cruorum</name>
    <dbReference type="NCBI Taxonomy" id="3115617"/>
    <lineage>
        <taxon>Bacteria</taxon>
        <taxon>Bacillati</taxon>
        <taxon>Bacillota</taxon>
        <taxon>Tissierellia</taxon>
        <taxon>Tissierellales</taxon>
        <taxon>Peptoniphilaceae</taxon>
        <taxon>Anaerococcus</taxon>
    </lineage>
</organism>
<protein>
    <submittedName>
        <fullName evidence="2">Uncharacterized protein</fullName>
    </submittedName>
</protein>
<dbReference type="RefSeq" id="WP_410032844.1">
    <property type="nucleotide sequence ID" value="NZ_JBGMEH010000006.1"/>
</dbReference>
<reference evidence="2 3" key="1">
    <citation type="journal article" date="2025" name="Anaerobe">
        <title>Description of Anaerococcus kampingiae sp. nov., Anaerococcus groningensis sp. nov., Anaerococcus martiniensis sp. nov., and Anaerococcus cruorum sp. nov., isolated from human clinical specimens.</title>
        <authorList>
            <person name="Boiten K.E."/>
            <person name="Meijer J."/>
            <person name="van Wezel E.M."/>
            <person name="Veloo A.C.M."/>
        </authorList>
    </citation>
    <scope>NUCLEOTIDE SEQUENCE [LARGE SCALE GENOMIC DNA]</scope>
    <source>
        <strain evidence="2 3">ENR1039</strain>
    </source>
</reference>
<feature type="region of interest" description="Disordered" evidence="1">
    <location>
        <begin position="1"/>
        <end position="24"/>
    </location>
</feature>
<comment type="caution">
    <text evidence="2">The sequence shown here is derived from an EMBL/GenBank/DDBJ whole genome shotgun (WGS) entry which is preliminary data.</text>
</comment>
<evidence type="ECO:0000256" key="1">
    <source>
        <dbReference type="SAM" id="MobiDB-lite"/>
    </source>
</evidence>